<evidence type="ECO:0000313" key="3">
    <source>
        <dbReference type="Proteomes" id="UP000016934"/>
    </source>
</evidence>
<accession>M2T425</accession>
<dbReference type="GeneID" id="19134336"/>
<keyword evidence="3" id="KW-1185">Reference proteome</keyword>
<dbReference type="RefSeq" id="XP_007694573.1">
    <property type="nucleotide sequence ID" value="XM_007696383.1"/>
</dbReference>
<feature type="region of interest" description="Disordered" evidence="1">
    <location>
        <begin position="1"/>
        <end position="28"/>
    </location>
</feature>
<reference evidence="2 3" key="1">
    <citation type="journal article" date="2012" name="PLoS Pathog.">
        <title>Diverse lifestyles and strategies of plant pathogenesis encoded in the genomes of eighteen Dothideomycetes fungi.</title>
        <authorList>
            <person name="Ohm R.A."/>
            <person name="Feau N."/>
            <person name="Henrissat B."/>
            <person name="Schoch C.L."/>
            <person name="Horwitz B.A."/>
            <person name="Barry K.W."/>
            <person name="Condon B.J."/>
            <person name="Copeland A.C."/>
            <person name="Dhillon B."/>
            <person name="Glaser F."/>
            <person name="Hesse C.N."/>
            <person name="Kosti I."/>
            <person name="LaButti K."/>
            <person name="Lindquist E.A."/>
            <person name="Lucas S."/>
            <person name="Salamov A.A."/>
            <person name="Bradshaw R.E."/>
            <person name="Ciuffetti L."/>
            <person name="Hamelin R.C."/>
            <person name="Kema G.H.J."/>
            <person name="Lawrence C."/>
            <person name="Scott J.A."/>
            <person name="Spatafora J.W."/>
            <person name="Turgeon B.G."/>
            <person name="de Wit P.J.G.M."/>
            <person name="Zhong S."/>
            <person name="Goodwin S.B."/>
            <person name="Grigoriev I.V."/>
        </authorList>
    </citation>
    <scope>NUCLEOTIDE SEQUENCE [LARGE SCALE GENOMIC DNA]</scope>
    <source>
        <strain evidence="3">ND90Pr / ATCC 201652</strain>
    </source>
</reference>
<dbReference type="KEGG" id="bsc:COCSADRAFT_207037"/>
<dbReference type="AlphaFoldDB" id="M2T425"/>
<dbReference type="EMBL" id="KB445637">
    <property type="protein sequence ID" value="EMD69170.1"/>
    <property type="molecule type" value="Genomic_DNA"/>
</dbReference>
<gene>
    <name evidence="2" type="ORF">COCSADRAFT_207037</name>
</gene>
<dbReference type="HOGENOM" id="CLU_2291465_0_0_1"/>
<evidence type="ECO:0000256" key="1">
    <source>
        <dbReference type="SAM" id="MobiDB-lite"/>
    </source>
</evidence>
<organism evidence="2 3">
    <name type="scientific">Cochliobolus sativus (strain ND90Pr / ATCC 201652)</name>
    <name type="common">Common root rot and spot blotch fungus</name>
    <name type="synonym">Bipolaris sorokiniana</name>
    <dbReference type="NCBI Taxonomy" id="665912"/>
    <lineage>
        <taxon>Eukaryota</taxon>
        <taxon>Fungi</taxon>
        <taxon>Dikarya</taxon>
        <taxon>Ascomycota</taxon>
        <taxon>Pezizomycotina</taxon>
        <taxon>Dothideomycetes</taxon>
        <taxon>Pleosporomycetidae</taxon>
        <taxon>Pleosporales</taxon>
        <taxon>Pleosporineae</taxon>
        <taxon>Pleosporaceae</taxon>
        <taxon>Bipolaris</taxon>
    </lineage>
</organism>
<reference evidence="3" key="2">
    <citation type="journal article" date="2013" name="PLoS Genet.">
        <title>Comparative genome structure, secondary metabolite, and effector coding capacity across Cochliobolus pathogens.</title>
        <authorList>
            <person name="Condon B.J."/>
            <person name="Leng Y."/>
            <person name="Wu D."/>
            <person name="Bushley K.E."/>
            <person name="Ohm R.A."/>
            <person name="Otillar R."/>
            <person name="Martin J."/>
            <person name="Schackwitz W."/>
            <person name="Grimwood J."/>
            <person name="MohdZainudin N."/>
            <person name="Xue C."/>
            <person name="Wang R."/>
            <person name="Manning V.A."/>
            <person name="Dhillon B."/>
            <person name="Tu Z.J."/>
            <person name="Steffenson B.J."/>
            <person name="Salamov A."/>
            <person name="Sun H."/>
            <person name="Lowry S."/>
            <person name="LaButti K."/>
            <person name="Han J."/>
            <person name="Copeland A."/>
            <person name="Lindquist E."/>
            <person name="Barry K."/>
            <person name="Schmutz J."/>
            <person name="Baker S.E."/>
            <person name="Ciuffetti L.M."/>
            <person name="Grigoriev I.V."/>
            <person name="Zhong S."/>
            <person name="Turgeon B.G."/>
        </authorList>
    </citation>
    <scope>NUCLEOTIDE SEQUENCE [LARGE SCALE GENOMIC DNA]</scope>
    <source>
        <strain evidence="3">ND90Pr / ATCC 201652</strain>
    </source>
</reference>
<sequence length="101" mass="11262">MHVMPTPGRAKASHWHTATVETQRQPKRALPRRVIDALCNQLPTTKPNKQNWQSPALRRRRRHHAAAATLLLPLSGAVLLTPDNPGNPDNLLVFPARLDST</sequence>
<proteinExistence type="predicted"/>
<protein>
    <submittedName>
        <fullName evidence="2">Uncharacterized protein</fullName>
    </submittedName>
</protein>
<evidence type="ECO:0000313" key="2">
    <source>
        <dbReference type="EMBL" id="EMD69170.1"/>
    </source>
</evidence>
<dbReference type="Proteomes" id="UP000016934">
    <property type="component" value="Unassembled WGS sequence"/>
</dbReference>
<name>M2T425_COCSN</name>